<dbReference type="Pfam" id="PF20696">
    <property type="entry name" value="UbiD_C"/>
    <property type="match status" value="1"/>
</dbReference>
<organism evidence="11">
    <name type="scientific">Fervidicoccus fontis</name>
    <dbReference type="NCBI Taxonomy" id="683846"/>
    <lineage>
        <taxon>Archaea</taxon>
        <taxon>Thermoproteota</taxon>
        <taxon>Thermoprotei</taxon>
        <taxon>Fervidicoccales</taxon>
        <taxon>Fervidicoccaceae</taxon>
        <taxon>Fervidicoccus</taxon>
    </lineage>
</organism>
<evidence type="ECO:0000256" key="4">
    <source>
        <dbReference type="ARBA" id="ARBA00049054"/>
    </source>
</evidence>
<dbReference type="PANTHER" id="PTHR30108:SF21">
    <property type="entry name" value="4-HYDROXYBENZOATE DECARBOXYLASE"/>
    <property type="match status" value="1"/>
</dbReference>
<dbReference type="Pfam" id="PF01977">
    <property type="entry name" value="UbiD"/>
    <property type="match status" value="1"/>
</dbReference>
<dbReference type="EMBL" id="DRZC01000032">
    <property type="protein sequence ID" value="HHQ80302.1"/>
    <property type="molecule type" value="Genomic_DNA"/>
</dbReference>
<dbReference type="FunFam" id="3.40.1670.10:FF:000003">
    <property type="entry name" value="Phenolic acid decarboxylase"/>
    <property type="match status" value="1"/>
</dbReference>
<feature type="domain" description="3-octaprenyl-4-hydroxybenzoate carboxy-lyase-like Rift-related" evidence="9">
    <location>
        <begin position="103"/>
        <end position="283"/>
    </location>
</feature>
<evidence type="ECO:0000256" key="8">
    <source>
        <dbReference type="ARBA" id="ARBA00049936"/>
    </source>
</evidence>
<evidence type="ECO:0000256" key="2">
    <source>
        <dbReference type="ARBA" id="ARBA00005092"/>
    </source>
</evidence>
<evidence type="ECO:0000256" key="1">
    <source>
        <dbReference type="ARBA" id="ARBA00001936"/>
    </source>
</evidence>
<reference evidence="11" key="1">
    <citation type="journal article" date="2020" name="mSystems">
        <title>Genome- and Community-Level Interaction Insights into Carbon Utilization and Element Cycling Functions of Hydrothermarchaeota in Hydrothermal Sediment.</title>
        <authorList>
            <person name="Zhou Z."/>
            <person name="Liu Y."/>
            <person name="Xu W."/>
            <person name="Pan J."/>
            <person name="Luo Z.H."/>
            <person name="Li M."/>
        </authorList>
    </citation>
    <scope>NUCLEOTIDE SEQUENCE [LARGE SCALE GENOMIC DNA]</scope>
    <source>
        <strain evidence="11">SpSt-1116</strain>
    </source>
</reference>
<comment type="caution">
    <text evidence="11">The sequence shown here is derived from an EMBL/GenBank/DDBJ whole genome shotgun (WGS) entry which is preliminary data.</text>
</comment>
<evidence type="ECO:0000259" key="10">
    <source>
        <dbReference type="Pfam" id="PF20696"/>
    </source>
</evidence>
<dbReference type="GO" id="GO:0016831">
    <property type="term" value="F:carboxy-lyase activity"/>
    <property type="evidence" value="ECO:0007669"/>
    <property type="project" value="InterPro"/>
</dbReference>
<gene>
    <name evidence="11" type="ORF">ENM78_02410</name>
</gene>
<comment type="cofactor">
    <cofactor evidence="8">
        <name>prenylated FMN</name>
        <dbReference type="ChEBI" id="CHEBI:87746"/>
    </cofactor>
</comment>
<proteinExistence type="inferred from homology"/>
<dbReference type="Gene3D" id="3.40.1670.10">
    <property type="entry name" value="UbiD C-terminal domain-like"/>
    <property type="match status" value="1"/>
</dbReference>
<evidence type="ECO:0000256" key="3">
    <source>
        <dbReference type="ARBA" id="ARBA00010021"/>
    </source>
</evidence>
<evidence type="ECO:0000259" key="9">
    <source>
        <dbReference type="Pfam" id="PF01977"/>
    </source>
</evidence>
<comment type="cofactor">
    <cofactor evidence="1">
        <name>Mn(2+)</name>
        <dbReference type="ChEBI" id="CHEBI:29035"/>
    </cofactor>
</comment>
<dbReference type="SUPFAM" id="SSF50475">
    <property type="entry name" value="FMN-binding split barrel"/>
    <property type="match status" value="1"/>
</dbReference>
<dbReference type="SUPFAM" id="SSF143968">
    <property type="entry name" value="UbiD C-terminal domain-like"/>
    <property type="match status" value="1"/>
</dbReference>
<sequence length="428" mass="47535">MPLTISDFLSRVDVERIEKTLHYEFEAASYIKRFQGRKTVVFNLKDTPFPVVANMFDERRKVLLACSTSSEREVYQALTSNPLPPKEAFEWRDFEEYYERRSLSALQLGAIRYYEKDAGRYLTSSIVVAASGEVYNASVHRMLALDSRRMAVRIVPRHLYKLLAEARRQGRELPVTVLLGAHPLVLLASSASPPFGSFELGLLPYLLGRRVEAARSPLHGNPVPIGTSVVVEARITLEDAPEGPFTDLLCTYDDQRPQPVLEIDEVWVYTEDTPYLHAILPGGLEHAIMMGLPKEAGIWSSVSRVVPEVVKVRLTPASGSWLHAVVSIKKAHDGDGKNAIVAAFAGHPSLKLVVVVDNDIDADRMDLVEWAIATRFQPDRGLVVLSGARGSTLDPSARDGLTSKIGIDATAPIDRRDRFERARIPGED</sequence>
<feature type="domain" description="3-octaprenyl-4-hydroxybenzoate carboxy-lyase-like C-terminal" evidence="10">
    <location>
        <begin position="288"/>
        <end position="409"/>
    </location>
</feature>
<comment type="catalytic activity">
    <reaction evidence="4">
        <text>(2E)-3-methyl-5-phosphooxypent-2-enoate + H(+) = isopentenyl phosphate + CO2</text>
        <dbReference type="Rhea" id="RHEA:78971"/>
        <dbReference type="ChEBI" id="CHEBI:15378"/>
        <dbReference type="ChEBI" id="CHEBI:16526"/>
        <dbReference type="ChEBI" id="CHEBI:65078"/>
        <dbReference type="ChEBI" id="CHEBI:229665"/>
        <dbReference type="EC" id="4.1.1.126"/>
    </reaction>
    <physiologicalReaction direction="left-to-right" evidence="4">
        <dbReference type="Rhea" id="RHEA:78972"/>
    </physiologicalReaction>
</comment>
<name>A0A7J3ZK77_9CREN</name>
<evidence type="ECO:0000256" key="6">
    <source>
        <dbReference type="ARBA" id="ARBA00049727"/>
    </source>
</evidence>
<comment type="pathway">
    <text evidence="2">Isoprenoid biosynthesis; isopentenyl diphosphate biosynthesis via mevalonate pathway.</text>
</comment>
<dbReference type="GO" id="GO:0005737">
    <property type="term" value="C:cytoplasm"/>
    <property type="evidence" value="ECO:0007669"/>
    <property type="project" value="TreeGrafter"/>
</dbReference>
<evidence type="ECO:0000256" key="7">
    <source>
        <dbReference type="ARBA" id="ARBA00049754"/>
    </source>
</evidence>
<comment type="function">
    <text evidence="5">Catalyzes the conversion of trans-anhydromevalonate 5-phosphate (tAHMP) into isopentenyl phosphate. Involved in the archaeal mevalonate (MVA) pathway, which provides fundamental precursors for isoprenoid biosynthesis, such as isopentenyl diphosphate (IPP) and dimethylallyl diphosphate (DMAPP).</text>
</comment>
<dbReference type="EC" id="4.1.1.126" evidence="6"/>
<dbReference type="AlphaFoldDB" id="A0A7J3ZK77"/>
<comment type="similarity">
    <text evidence="3">Belongs to the UbiD family.</text>
</comment>
<dbReference type="PANTHER" id="PTHR30108">
    <property type="entry name" value="3-OCTAPRENYL-4-HYDROXYBENZOATE CARBOXY-LYASE-RELATED"/>
    <property type="match status" value="1"/>
</dbReference>
<protein>
    <recommendedName>
        <fullName evidence="7">Anhydromevalonate phosphate decarboxylase</fullName>
        <ecNumber evidence="6">4.1.1.126</ecNumber>
    </recommendedName>
</protein>
<accession>A0A7J3ZK77</accession>
<dbReference type="InterPro" id="IPR002830">
    <property type="entry name" value="UbiD"/>
</dbReference>
<evidence type="ECO:0000256" key="5">
    <source>
        <dbReference type="ARBA" id="ARBA00049583"/>
    </source>
</evidence>
<evidence type="ECO:0000313" key="11">
    <source>
        <dbReference type="EMBL" id="HHQ80302.1"/>
    </source>
</evidence>
<dbReference type="InterPro" id="IPR048304">
    <property type="entry name" value="UbiD_Rift_dom"/>
</dbReference>
<dbReference type="InterPro" id="IPR049381">
    <property type="entry name" value="UbiD-like_C"/>
</dbReference>
<dbReference type="NCBIfam" id="TIGR00148">
    <property type="entry name" value="UbiD family decarboxylase"/>
    <property type="match status" value="1"/>
</dbReference>